<dbReference type="EMBL" id="MGEP01000019">
    <property type="protein sequence ID" value="OGL87328.1"/>
    <property type="molecule type" value="Genomic_DNA"/>
</dbReference>
<sequence>MLAAIFGLISFLCYNMVMWITTLHRRAKQLDYWDLKMMALSMLCLGFVLGRIVPELLDVNPWWWATVFFLLILRPAYHFWISPSTK</sequence>
<name>A0A1F7VB23_9BACT</name>
<gene>
    <name evidence="2" type="ORF">A3I40_03915</name>
</gene>
<dbReference type="AlphaFoldDB" id="A0A1F7VB23"/>
<evidence type="ECO:0000313" key="2">
    <source>
        <dbReference type="EMBL" id="OGL87328.1"/>
    </source>
</evidence>
<proteinExistence type="predicted"/>
<feature type="transmembrane region" description="Helical" evidence="1">
    <location>
        <begin position="62"/>
        <end position="81"/>
    </location>
</feature>
<feature type="transmembrane region" description="Helical" evidence="1">
    <location>
        <begin position="35"/>
        <end position="56"/>
    </location>
</feature>
<reference evidence="2 3" key="1">
    <citation type="journal article" date="2016" name="Nat. Commun.">
        <title>Thousands of microbial genomes shed light on interconnected biogeochemical processes in an aquifer system.</title>
        <authorList>
            <person name="Anantharaman K."/>
            <person name="Brown C.T."/>
            <person name="Hug L.A."/>
            <person name="Sharon I."/>
            <person name="Castelle C.J."/>
            <person name="Probst A.J."/>
            <person name="Thomas B.C."/>
            <person name="Singh A."/>
            <person name="Wilkins M.J."/>
            <person name="Karaoz U."/>
            <person name="Brodie E.L."/>
            <person name="Williams K.H."/>
            <person name="Hubbard S.S."/>
            <person name="Banfield J.F."/>
        </authorList>
    </citation>
    <scope>NUCLEOTIDE SEQUENCE [LARGE SCALE GENOMIC DNA]</scope>
</reference>
<keyword evidence="1" id="KW-0472">Membrane</keyword>
<feature type="transmembrane region" description="Helical" evidence="1">
    <location>
        <begin position="6"/>
        <end position="23"/>
    </location>
</feature>
<dbReference type="Proteomes" id="UP000178723">
    <property type="component" value="Unassembled WGS sequence"/>
</dbReference>
<evidence type="ECO:0000313" key="3">
    <source>
        <dbReference type="Proteomes" id="UP000178723"/>
    </source>
</evidence>
<evidence type="ECO:0000256" key="1">
    <source>
        <dbReference type="SAM" id="Phobius"/>
    </source>
</evidence>
<accession>A0A1F7VB23</accession>
<keyword evidence="1" id="KW-0812">Transmembrane</keyword>
<organism evidence="2 3">
    <name type="scientific">Candidatus Uhrbacteria bacterium RIFCSPLOWO2_02_FULL_48_12</name>
    <dbReference type="NCBI Taxonomy" id="1802407"/>
    <lineage>
        <taxon>Bacteria</taxon>
        <taxon>Candidatus Uhriibacteriota</taxon>
    </lineage>
</organism>
<keyword evidence="1" id="KW-1133">Transmembrane helix</keyword>
<comment type="caution">
    <text evidence="2">The sequence shown here is derived from an EMBL/GenBank/DDBJ whole genome shotgun (WGS) entry which is preliminary data.</text>
</comment>
<protein>
    <submittedName>
        <fullName evidence="2">Uncharacterized protein</fullName>
    </submittedName>
</protein>